<feature type="transmembrane region" description="Helical" evidence="1">
    <location>
        <begin position="107"/>
        <end position="123"/>
    </location>
</feature>
<organism evidence="2 3">
    <name type="scientific">Neisseria subflava NJ9703</name>
    <dbReference type="NCBI Taxonomy" id="546268"/>
    <lineage>
        <taxon>Bacteria</taxon>
        <taxon>Pseudomonadati</taxon>
        <taxon>Pseudomonadota</taxon>
        <taxon>Betaproteobacteria</taxon>
        <taxon>Neisseriales</taxon>
        <taxon>Neisseriaceae</taxon>
        <taxon>Neisseria</taxon>
    </lineage>
</organism>
<accession>A0A9W5IRZ2</accession>
<evidence type="ECO:0000313" key="3">
    <source>
        <dbReference type="Proteomes" id="UP000004621"/>
    </source>
</evidence>
<name>A0A9W5IRZ2_NEISU</name>
<dbReference type="AlphaFoldDB" id="A0A9W5IRZ2"/>
<protein>
    <submittedName>
        <fullName evidence="2">Uncharacterized protein</fullName>
    </submittedName>
</protein>
<keyword evidence="1" id="KW-0472">Membrane</keyword>
<feature type="transmembrane region" description="Helical" evidence="1">
    <location>
        <begin position="34"/>
        <end position="56"/>
    </location>
</feature>
<gene>
    <name evidence="2" type="ORF">NEISUBOT_03956</name>
</gene>
<keyword evidence="1" id="KW-0812">Transmembrane</keyword>
<dbReference type="Proteomes" id="UP000004621">
    <property type="component" value="Unassembled WGS sequence"/>
</dbReference>
<feature type="transmembrane region" description="Helical" evidence="1">
    <location>
        <begin position="76"/>
        <end position="95"/>
    </location>
</feature>
<proteinExistence type="predicted"/>
<comment type="caution">
    <text evidence="2">The sequence shown here is derived from an EMBL/GenBank/DDBJ whole genome shotgun (WGS) entry which is preliminary data.</text>
</comment>
<sequence length="124" mass="14444">MTLLYTLLPHLNRYDTIEVIGIKMNNKYKEWIKIILLPHLITAIFLGPAIIVFWSGGFIGLYSVINVFSELGSLKYYIYIGIPLIFIMFLLGFYWRNLKIGKILTSSAIYLWFLLGFLCLGWQI</sequence>
<dbReference type="EMBL" id="ACEO02000003">
    <property type="protein sequence ID" value="EFC52601.1"/>
    <property type="molecule type" value="Genomic_DNA"/>
</dbReference>
<keyword evidence="1" id="KW-1133">Transmembrane helix</keyword>
<evidence type="ECO:0000256" key="1">
    <source>
        <dbReference type="SAM" id="Phobius"/>
    </source>
</evidence>
<evidence type="ECO:0000313" key="2">
    <source>
        <dbReference type="EMBL" id="EFC52601.1"/>
    </source>
</evidence>
<reference evidence="2 3" key="1">
    <citation type="submission" date="2010-01" db="EMBL/GenBank/DDBJ databases">
        <authorList>
            <person name="Weinstock G."/>
            <person name="Sodergren E."/>
            <person name="Clifton S."/>
            <person name="Fulton L."/>
            <person name="Fulton B."/>
            <person name="Courtney L."/>
            <person name="Fronick C."/>
            <person name="Harrison M."/>
            <person name="Strong C."/>
            <person name="Farmer C."/>
            <person name="Delahaunty K."/>
            <person name="Markovic C."/>
            <person name="Hall O."/>
            <person name="Minx P."/>
            <person name="Tomlinson C."/>
            <person name="Mitreva M."/>
            <person name="Nelson J."/>
            <person name="Hou S."/>
            <person name="Wollam A."/>
            <person name="Pepin K.H."/>
            <person name="Johnson M."/>
            <person name="Bhonagiri V."/>
            <person name="Nash W.E."/>
            <person name="Warren W."/>
            <person name="Chinwalla A."/>
            <person name="Mardis E.R."/>
            <person name="Wilson R.K."/>
        </authorList>
    </citation>
    <scope>NUCLEOTIDE SEQUENCE [LARGE SCALE GENOMIC DNA]</scope>
    <source>
        <strain evidence="2 3">NJ9703</strain>
    </source>
</reference>